<dbReference type="OrthoDB" id="1934845at2759"/>
<dbReference type="AlphaFoldDB" id="A0A7J7N204"/>
<gene>
    <name evidence="3" type="ORF">GIB67_007701</name>
</gene>
<evidence type="ECO:0000313" key="3">
    <source>
        <dbReference type="EMBL" id="KAF6161060.1"/>
    </source>
</evidence>
<keyword evidence="4" id="KW-1185">Reference proteome</keyword>
<dbReference type="SMART" id="SM00028">
    <property type="entry name" value="TPR"/>
    <property type="match status" value="7"/>
</dbReference>
<dbReference type="InterPro" id="IPR019734">
    <property type="entry name" value="TPR_rpt"/>
</dbReference>
<dbReference type="PROSITE" id="PS50005">
    <property type="entry name" value="TPR"/>
    <property type="match status" value="1"/>
</dbReference>
<dbReference type="Pfam" id="PF13431">
    <property type="entry name" value="TPR_17"/>
    <property type="match status" value="2"/>
</dbReference>
<dbReference type="PANTHER" id="PTHR46050">
    <property type="entry name" value="TPR REPEAT-CONTAINING THIOREDOXIN"/>
    <property type="match status" value="1"/>
</dbReference>
<feature type="repeat" description="TPR" evidence="1">
    <location>
        <begin position="278"/>
        <end position="311"/>
    </location>
</feature>
<keyword evidence="1" id="KW-0802">TPR repeat</keyword>
<evidence type="ECO:0000256" key="1">
    <source>
        <dbReference type="PROSITE-ProRule" id="PRU00339"/>
    </source>
</evidence>
<dbReference type="Proteomes" id="UP000541444">
    <property type="component" value="Unassembled WGS sequence"/>
</dbReference>
<dbReference type="InterPro" id="IPR044534">
    <property type="entry name" value="TTL1-4"/>
</dbReference>
<dbReference type="InterPro" id="IPR011990">
    <property type="entry name" value="TPR-like_helical_dom_sf"/>
</dbReference>
<dbReference type="GO" id="GO:0005737">
    <property type="term" value="C:cytoplasm"/>
    <property type="evidence" value="ECO:0007669"/>
    <property type="project" value="TreeGrafter"/>
</dbReference>
<sequence length="630" mass="70191">MGFDLDRIVGSSRKKTSEPHCLNSSGKQRGFSNVAANVSEVQYELNPIKGKSEEKMPISALKKVETGKCEKGGKGVMVVKWEEDLEKSDWTQNLKLRVNSANVENGKMGLKNNGMTSPTPSSSLMDSRKHVKHLRSASFREEGRNSVIRKQEMGSNVRTPRTPGNSTTSMRDDEKVNDSHIGDPAIGDPKSRNVCSFGNVYRGHKKLVVNADPPHQKLPQVPRVNGNVVNCPSSSNILGFGGGNYGHGSIIKGGKNVEVLKEQQNSMTSSSVSYFESVEELKNAGNEEYKGGHFLEAISFYNKAITLCPQNAPCHNNKAAALACLGRYAEAVEECFKAIDCDPLYSRAHHRLGNLYLRFGQVEDAKQHLKLSGQEIGSEILQNLHRIETHLTNIRSAQKVEDWRRILTESNLAIEAGADASYEVLAAKAEALLKLNKPKKSLEVLTAAKKLSGNKSRKVHNRDWDFLIIETQVYIYLGRFDDGILAAEHAVNLDARTESLIWLRKARAVSDARRAGNEYFKAEKFLEACMAYSRGLEYFPTNSILLSNRAACRIKLGKWEMAVDDCNVALRSQFNNTKALLRRAQSNARLERWEESLRDYTVLSKEMPEDIAIANSLAQVHLMFKNYQGA</sequence>
<feature type="region of interest" description="Disordered" evidence="2">
    <location>
        <begin position="150"/>
        <end position="187"/>
    </location>
</feature>
<feature type="compositionally biased region" description="Basic and acidic residues" evidence="2">
    <location>
        <begin position="170"/>
        <end position="181"/>
    </location>
</feature>
<name>A0A7J7N204_9MAGN</name>
<accession>A0A7J7N204</accession>
<feature type="compositionally biased region" description="Polar residues" evidence="2">
    <location>
        <begin position="113"/>
        <end position="125"/>
    </location>
</feature>
<protein>
    <submittedName>
        <fullName evidence="3">Uncharacterized protein</fullName>
    </submittedName>
</protein>
<dbReference type="PANTHER" id="PTHR46050:SF11">
    <property type="entry name" value="THIOREDOXIN DOMAIN-CONTAINING PROTEIN"/>
    <property type="match status" value="1"/>
</dbReference>
<feature type="compositionally biased region" description="Polar residues" evidence="2">
    <location>
        <begin position="153"/>
        <end position="169"/>
    </location>
</feature>
<reference evidence="3 4" key="1">
    <citation type="journal article" date="2020" name="IScience">
        <title>Genome Sequencing of the Endangered Kingdonia uniflora (Circaeasteraceae, Ranunculales) Reveals Potential Mechanisms of Evolutionary Specialization.</title>
        <authorList>
            <person name="Sun Y."/>
            <person name="Deng T."/>
            <person name="Zhang A."/>
            <person name="Moore M.J."/>
            <person name="Landis J.B."/>
            <person name="Lin N."/>
            <person name="Zhang H."/>
            <person name="Zhang X."/>
            <person name="Huang J."/>
            <person name="Zhang X."/>
            <person name="Sun H."/>
            <person name="Wang H."/>
        </authorList>
    </citation>
    <scope>NUCLEOTIDE SEQUENCE [LARGE SCALE GENOMIC DNA]</scope>
    <source>
        <strain evidence="3">TB1705</strain>
        <tissue evidence="3">Leaf</tissue>
    </source>
</reference>
<comment type="caution">
    <text evidence="3">The sequence shown here is derived from an EMBL/GenBank/DDBJ whole genome shotgun (WGS) entry which is preliminary data.</text>
</comment>
<evidence type="ECO:0000256" key="2">
    <source>
        <dbReference type="SAM" id="MobiDB-lite"/>
    </source>
</evidence>
<dbReference type="SUPFAM" id="SSF48452">
    <property type="entry name" value="TPR-like"/>
    <property type="match status" value="2"/>
</dbReference>
<evidence type="ECO:0000313" key="4">
    <source>
        <dbReference type="Proteomes" id="UP000541444"/>
    </source>
</evidence>
<proteinExistence type="predicted"/>
<feature type="region of interest" description="Disordered" evidence="2">
    <location>
        <begin position="1"/>
        <end position="28"/>
    </location>
</feature>
<dbReference type="EMBL" id="JACGCM010001144">
    <property type="protein sequence ID" value="KAF6161060.1"/>
    <property type="molecule type" value="Genomic_DNA"/>
</dbReference>
<feature type="region of interest" description="Disordered" evidence="2">
    <location>
        <begin position="105"/>
        <end position="127"/>
    </location>
</feature>
<dbReference type="Gene3D" id="1.25.40.10">
    <property type="entry name" value="Tetratricopeptide repeat domain"/>
    <property type="match status" value="1"/>
</dbReference>
<organism evidence="3 4">
    <name type="scientific">Kingdonia uniflora</name>
    <dbReference type="NCBI Taxonomy" id="39325"/>
    <lineage>
        <taxon>Eukaryota</taxon>
        <taxon>Viridiplantae</taxon>
        <taxon>Streptophyta</taxon>
        <taxon>Embryophyta</taxon>
        <taxon>Tracheophyta</taxon>
        <taxon>Spermatophyta</taxon>
        <taxon>Magnoliopsida</taxon>
        <taxon>Ranunculales</taxon>
        <taxon>Circaeasteraceae</taxon>
        <taxon>Kingdonia</taxon>
    </lineage>
</organism>